<organism evidence="8 9">
    <name type="scientific">Thermospira aquatica</name>
    <dbReference type="NCBI Taxonomy" id="2828656"/>
    <lineage>
        <taxon>Bacteria</taxon>
        <taxon>Pseudomonadati</taxon>
        <taxon>Spirochaetota</taxon>
        <taxon>Spirochaetia</taxon>
        <taxon>Brevinematales</taxon>
        <taxon>Thermospiraceae</taxon>
        <taxon>Thermospira</taxon>
    </lineage>
</organism>
<dbReference type="HAMAP" id="MF_01114">
    <property type="entry name" value="RecX"/>
    <property type="match status" value="1"/>
</dbReference>
<evidence type="ECO:0000313" key="8">
    <source>
        <dbReference type="EMBL" id="URA10273.1"/>
    </source>
</evidence>
<keyword evidence="4 5" id="KW-0963">Cytoplasm</keyword>
<comment type="function">
    <text evidence="5">Modulates RecA activity.</text>
</comment>
<dbReference type="InterPro" id="IPR003783">
    <property type="entry name" value="Regulatory_RecX"/>
</dbReference>
<dbReference type="InterPro" id="IPR036388">
    <property type="entry name" value="WH-like_DNA-bd_sf"/>
</dbReference>
<name>A0AAX3BDA7_9SPIR</name>
<dbReference type="Pfam" id="PF02631">
    <property type="entry name" value="RecX_HTH2"/>
    <property type="match status" value="1"/>
</dbReference>
<evidence type="ECO:0000256" key="2">
    <source>
        <dbReference type="ARBA" id="ARBA00009695"/>
    </source>
</evidence>
<dbReference type="RefSeq" id="WP_271435404.1">
    <property type="nucleotide sequence ID" value="NZ_CP073355.1"/>
</dbReference>
<feature type="domain" description="RecX second three-helical" evidence="6">
    <location>
        <begin position="54"/>
        <end position="94"/>
    </location>
</feature>
<evidence type="ECO:0000256" key="1">
    <source>
        <dbReference type="ARBA" id="ARBA00004496"/>
    </source>
</evidence>
<dbReference type="Gene3D" id="1.10.10.10">
    <property type="entry name" value="Winged helix-like DNA-binding domain superfamily/Winged helix DNA-binding domain"/>
    <property type="match status" value="2"/>
</dbReference>
<keyword evidence="9" id="KW-1185">Reference proteome</keyword>
<dbReference type="Pfam" id="PF21982">
    <property type="entry name" value="RecX_HTH1"/>
    <property type="match status" value="1"/>
</dbReference>
<dbReference type="InterPro" id="IPR053924">
    <property type="entry name" value="RecX_HTH_2nd"/>
</dbReference>
<dbReference type="InterPro" id="IPR053926">
    <property type="entry name" value="RecX_HTH_1st"/>
</dbReference>
<protein>
    <recommendedName>
        <fullName evidence="3 5">Regulatory protein RecX</fullName>
    </recommendedName>
</protein>
<comment type="subcellular location">
    <subcellularLocation>
        <location evidence="1 5">Cytoplasm</location>
    </subcellularLocation>
</comment>
<comment type="similarity">
    <text evidence="2 5">Belongs to the RecX family.</text>
</comment>
<evidence type="ECO:0000256" key="3">
    <source>
        <dbReference type="ARBA" id="ARBA00018111"/>
    </source>
</evidence>
<gene>
    <name evidence="5" type="primary">recX</name>
    <name evidence="8" type="ORF">KDW03_00255</name>
</gene>
<sequence>MDDNKHKAMQLAIRYLKYKPRTREEVRKRLSRAKYDMDLISEVLIELEKENWFDELSLARQWIEERLRTRGLSLSAIRQELRRKGILEEVIDMAISEVSYDEQEVVFSLLDKKVKPGKDEKWILALLMRRGYPYEKALFYLRGWKQKEHE</sequence>
<dbReference type="KEGG" id="taqu:KDW03_00255"/>
<evidence type="ECO:0000313" key="9">
    <source>
        <dbReference type="Proteomes" id="UP001056539"/>
    </source>
</evidence>
<dbReference type="GO" id="GO:0006282">
    <property type="term" value="P:regulation of DNA repair"/>
    <property type="evidence" value="ECO:0007669"/>
    <property type="project" value="UniProtKB-UniRule"/>
</dbReference>
<evidence type="ECO:0000259" key="6">
    <source>
        <dbReference type="Pfam" id="PF02631"/>
    </source>
</evidence>
<feature type="domain" description="RecX first three-helical" evidence="7">
    <location>
        <begin position="8"/>
        <end position="46"/>
    </location>
</feature>
<dbReference type="Proteomes" id="UP001056539">
    <property type="component" value="Chromosome"/>
</dbReference>
<evidence type="ECO:0000256" key="4">
    <source>
        <dbReference type="ARBA" id="ARBA00022490"/>
    </source>
</evidence>
<proteinExistence type="inferred from homology"/>
<accession>A0AAX3BDA7</accession>
<dbReference type="GO" id="GO:0005737">
    <property type="term" value="C:cytoplasm"/>
    <property type="evidence" value="ECO:0007669"/>
    <property type="project" value="UniProtKB-SubCell"/>
</dbReference>
<dbReference type="PANTHER" id="PTHR33602:SF1">
    <property type="entry name" value="REGULATORY PROTEIN RECX FAMILY PROTEIN"/>
    <property type="match status" value="1"/>
</dbReference>
<reference evidence="8" key="1">
    <citation type="submission" date="2021-04" db="EMBL/GenBank/DDBJ databases">
        <authorList>
            <person name="Postec A."/>
        </authorList>
    </citation>
    <scope>NUCLEOTIDE SEQUENCE</scope>
    <source>
        <strain evidence="8">F1F22</strain>
    </source>
</reference>
<dbReference type="EMBL" id="CP073355">
    <property type="protein sequence ID" value="URA10273.1"/>
    <property type="molecule type" value="Genomic_DNA"/>
</dbReference>
<evidence type="ECO:0000259" key="7">
    <source>
        <dbReference type="Pfam" id="PF21982"/>
    </source>
</evidence>
<dbReference type="AlphaFoldDB" id="A0AAX3BDA7"/>
<reference evidence="8" key="2">
    <citation type="submission" date="2022-06" db="EMBL/GenBank/DDBJ databases">
        <title>Thermospira aquatica gen. nov., sp. nov.</title>
        <authorList>
            <person name="Ben Ali Gam Z."/>
            <person name="Labat M."/>
        </authorList>
    </citation>
    <scope>NUCLEOTIDE SEQUENCE</scope>
    <source>
        <strain evidence="8">F1F22</strain>
    </source>
</reference>
<dbReference type="PANTHER" id="PTHR33602">
    <property type="entry name" value="REGULATORY PROTEIN RECX FAMILY PROTEIN"/>
    <property type="match status" value="1"/>
</dbReference>
<evidence type="ECO:0000256" key="5">
    <source>
        <dbReference type="HAMAP-Rule" id="MF_01114"/>
    </source>
</evidence>